<evidence type="ECO:0000313" key="2">
    <source>
        <dbReference type="EMBL" id="KAJ6639268.1"/>
    </source>
</evidence>
<dbReference type="AlphaFoldDB" id="A0A9Q0S0S8"/>
<proteinExistence type="predicted"/>
<feature type="region of interest" description="Disordered" evidence="1">
    <location>
        <begin position="63"/>
        <end position="113"/>
    </location>
</feature>
<name>A0A9Q0S0S8_9DIPT</name>
<sequence length="113" mass="12835">MQRTSELIVAGVPVVEHESCIEIVAKIASTINYNINVDTLKAFRRVFRSEMDKYLKLWQKSNELKSSNEVASSSKQLQNSSEDLENSDVPNKLNDESTLPLRRYESEAEGDVE</sequence>
<feature type="compositionally biased region" description="Polar residues" evidence="1">
    <location>
        <begin position="63"/>
        <end position="81"/>
    </location>
</feature>
<keyword evidence="3" id="KW-1185">Reference proteome</keyword>
<gene>
    <name evidence="2" type="ORF">Bhyg_12011</name>
</gene>
<organism evidence="2 3">
    <name type="scientific">Pseudolycoriella hygida</name>
    <dbReference type="NCBI Taxonomy" id="35572"/>
    <lineage>
        <taxon>Eukaryota</taxon>
        <taxon>Metazoa</taxon>
        <taxon>Ecdysozoa</taxon>
        <taxon>Arthropoda</taxon>
        <taxon>Hexapoda</taxon>
        <taxon>Insecta</taxon>
        <taxon>Pterygota</taxon>
        <taxon>Neoptera</taxon>
        <taxon>Endopterygota</taxon>
        <taxon>Diptera</taxon>
        <taxon>Nematocera</taxon>
        <taxon>Sciaroidea</taxon>
        <taxon>Sciaridae</taxon>
        <taxon>Pseudolycoriella</taxon>
    </lineage>
</organism>
<feature type="non-terminal residue" evidence="2">
    <location>
        <position position="113"/>
    </location>
</feature>
<comment type="caution">
    <text evidence="2">The sequence shown here is derived from an EMBL/GenBank/DDBJ whole genome shotgun (WGS) entry which is preliminary data.</text>
</comment>
<accession>A0A9Q0S0S8</accession>
<evidence type="ECO:0000313" key="3">
    <source>
        <dbReference type="Proteomes" id="UP001151699"/>
    </source>
</evidence>
<reference evidence="2" key="1">
    <citation type="submission" date="2022-07" db="EMBL/GenBank/DDBJ databases">
        <authorList>
            <person name="Trinca V."/>
            <person name="Uliana J.V.C."/>
            <person name="Torres T.T."/>
            <person name="Ward R.J."/>
            <person name="Monesi N."/>
        </authorList>
    </citation>
    <scope>NUCLEOTIDE SEQUENCE</scope>
    <source>
        <strain evidence="2">HSMRA1968</strain>
        <tissue evidence="2">Whole embryos</tissue>
    </source>
</reference>
<dbReference type="EMBL" id="WJQU01000003">
    <property type="protein sequence ID" value="KAJ6639268.1"/>
    <property type="molecule type" value="Genomic_DNA"/>
</dbReference>
<dbReference type="Proteomes" id="UP001151699">
    <property type="component" value="Chromosome X"/>
</dbReference>
<evidence type="ECO:0000256" key="1">
    <source>
        <dbReference type="SAM" id="MobiDB-lite"/>
    </source>
</evidence>
<protein>
    <submittedName>
        <fullName evidence="2">Uncharacterized protein</fullName>
    </submittedName>
</protein>